<proteinExistence type="predicted"/>
<feature type="region of interest" description="Disordered" evidence="1">
    <location>
        <begin position="879"/>
        <end position="937"/>
    </location>
</feature>
<feature type="compositionally biased region" description="Gly residues" evidence="1">
    <location>
        <begin position="685"/>
        <end position="699"/>
    </location>
</feature>
<dbReference type="EMBL" id="BDRX01000160">
    <property type="protein sequence ID" value="GBF99509.1"/>
    <property type="molecule type" value="Genomic_DNA"/>
</dbReference>
<feature type="compositionally biased region" description="Basic and acidic residues" evidence="1">
    <location>
        <begin position="702"/>
        <end position="712"/>
    </location>
</feature>
<evidence type="ECO:0000256" key="1">
    <source>
        <dbReference type="SAM" id="MobiDB-lite"/>
    </source>
</evidence>
<accession>A0A2V0PIX4</accession>
<sequence>MGRRTPGPHPPAVERGLKDLLACLEVRDAAGAARALALAQRAAAEGLPAWRGVSAATVERLAKRLGAGVVLAALAPLVADGHGALLDPRIRGAFEDPRVAAAAAAAFVAAERAAATAAAWPTTAGGGGGLLHLPPSSSVGGAMIGREYFDLLQTTAEWLLAASLGQLHGIFGGGGPDGGGMAGPELHAALPRLHAAAEAAPGLAAALLRRAEAAAAAAPGAPHALRGALLPAWGASAATLLGAVCAGAGAGAAPLAERVAGEVESEAASLARLLAAAAGGGGGGGGAFGPGPAGKREVEALVRAADFATSRRPGGAVAGALLASPPALAALAWCALQHVEKDWSWAPAGSNAFWLLAELFQTDPTRAAAAACRRAPGGGGGGGAASLAGALLRLAAACAPPVTTAFTETDACREWAAGQAWLTQEAVMRLSHASEWAAAWLASATQVDPVALAARVAEAPAAPGLLLRMLRFTIDDRGTVIAATAACEVLRAACQVARQGRMPMPPGWPDDARAAAAARRFVARLIAIGGGPRLEQCLNELRQCLNNLRMDLHPEPYGRLRCSAAEAALLLAHAGPDGGGSAGAPPEEDPAARALSEAGFEACLWWCRNPAFDEPGDPRCGWAALARAVAWVGPGIMPGLVSQRALLADIAGMALDAGARPAPAALALSVLERAAEWAAVEREGGGGGGSGGGDSGACGGPPRREGLGRSDDGGWGSGGSSGGGRGASGGRGSSEGDGDGDGGVAWAAPADGSAGPVRRVEAALRLLLRCGGGPAVEFEAEAALDVVRTHLKGFLAARALPPDPAAAAAAAEAAAAARAPRELLPPRVPPPYANLRAAAAAAAAAAGGAAPPRGPARGAQGRLLAQIAKWDNSEGLAAAEDAAPDGSGPGPVAPGARQSAGRRSGGGGGGGWTKQQQQQQGLPPRPARRRRGAWLFF</sequence>
<dbReference type="AlphaFoldDB" id="A0A2V0PIX4"/>
<feature type="compositionally biased region" description="Gly residues" evidence="1">
    <location>
        <begin position="713"/>
        <end position="735"/>
    </location>
</feature>
<feature type="compositionally biased region" description="Low complexity" evidence="1">
    <location>
        <begin position="913"/>
        <end position="922"/>
    </location>
</feature>
<evidence type="ECO:0000313" key="2">
    <source>
        <dbReference type="EMBL" id="GBF99509.1"/>
    </source>
</evidence>
<name>A0A2V0PIX4_9CHLO</name>
<evidence type="ECO:0000313" key="3">
    <source>
        <dbReference type="Proteomes" id="UP000247498"/>
    </source>
</evidence>
<reference evidence="2 3" key="1">
    <citation type="journal article" date="2018" name="Sci. Rep.">
        <title>Raphidocelis subcapitata (=Pseudokirchneriella subcapitata) provides an insight into genome evolution and environmental adaptations in the Sphaeropleales.</title>
        <authorList>
            <person name="Suzuki S."/>
            <person name="Yamaguchi H."/>
            <person name="Nakajima N."/>
            <person name="Kawachi M."/>
        </authorList>
    </citation>
    <scope>NUCLEOTIDE SEQUENCE [LARGE SCALE GENOMIC DNA]</scope>
    <source>
        <strain evidence="2 3">NIES-35</strain>
    </source>
</reference>
<protein>
    <submittedName>
        <fullName evidence="2">Uncharacterized protein</fullName>
    </submittedName>
</protein>
<organism evidence="2 3">
    <name type="scientific">Raphidocelis subcapitata</name>
    <dbReference type="NCBI Taxonomy" id="307507"/>
    <lineage>
        <taxon>Eukaryota</taxon>
        <taxon>Viridiplantae</taxon>
        <taxon>Chlorophyta</taxon>
        <taxon>core chlorophytes</taxon>
        <taxon>Chlorophyceae</taxon>
        <taxon>CS clade</taxon>
        <taxon>Sphaeropleales</taxon>
        <taxon>Selenastraceae</taxon>
        <taxon>Raphidocelis</taxon>
    </lineage>
</organism>
<dbReference type="Proteomes" id="UP000247498">
    <property type="component" value="Unassembled WGS sequence"/>
</dbReference>
<dbReference type="InParanoid" id="A0A2V0PIX4"/>
<feature type="compositionally biased region" description="Gly residues" evidence="1">
    <location>
        <begin position="903"/>
        <end position="912"/>
    </location>
</feature>
<feature type="compositionally biased region" description="Low complexity" evidence="1">
    <location>
        <begin position="893"/>
        <end position="902"/>
    </location>
</feature>
<gene>
    <name evidence="2" type="ORF">Rsub_12287</name>
</gene>
<feature type="compositionally biased region" description="Basic residues" evidence="1">
    <location>
        <begin position="926"/>
        <end position="937"/>
    </location>
</feature>
<comment type="caution">
    <text evidence="2">The sequence shown here is derived from an EMBL/GenBank/DDBJ whole genome shotgun (WGS) entry which is preliminary data.</text>
</comment>
<feature type="region of interest" description="Disordered" evidence="1">
    <location>
        <begin position="682"/>
        <end position="752"/>
    </location>
</feature>
<keyword evidence="3" id="KW-1185">Reference proteome</keyword>